<keyword evidence="2" id="KW-0732">Signal</keyword>
<evidence type="ECO:0000256" key="2">
    <source>
        <dbReference type="SAM" id="SignalP"/>
    </source>
</evidence>
<name>A0A1Y0ELW3_9BURK</name>
<feature type="signal peptide" evidence="2">
    <location>
        <begin position="1"/>
        <end position="23"/>
    </location>
</feature>
<feature type="chain" id="PRO_5013390429" evidence="2">
    <location>
        <begin position="24"/>
        <end position="317"/>
    </location>
</feature>
<dbReference type="InterPro" id="IPR005064">
    <property type="entry name" value="BUG"/>
</dbReference>
<evidence type="ECO:0000313" key="4">
    <source>
        <dbReference type="Proteomes" id="UP000196138"/>
    </source>
</evidence>
<gene>
    <name evidence="3" type="ORF">CCO03_06610</name>
</gene>
<accession>A0A1Y0ELW3</accession>
<dbReference type="SUPFAM" id="SSF53850">
    <property type="entry name" value="Periplasmic binding protein-like II"/>
    <property type="match status" value="1"/>
</dbReference>
<evidence type="ECO:0000256" key="1">
    <source>
        <dbReference type="ARBA" id="ARBA00006987"/>
    </source>
</evidence>
<dbReference type="OrthoDB" id="8678477at2"/>
<comment type="similarity">
    <text evidence="1">Belongs to the UPF0065 (bug) family.</text>
</comment>
<dbReference type="CDD" id="cd07012">
    <property type="entry name" value="PBP2_Bug_TTT"/>
    <property type="match status" value="1"/>
</dbReference>
<dbReference type="Gene3D" id="3.40.190.10">
    <property type="entry name" value="Periplasmic binding protein-like II"/>
    <property type="match status" value="1"/>
</dbReference>
<evidence type="ECO:0000313" key="3">
    <source>
        <dbReference type="EMBL" id="ARU04390.1"/>
    </source>
</evidence>
<reference evidence="3 4" key="1">
    <citation type="submission" date="2017-05" db="EMBL/GenBank/DDBJ databases">
        <authorList>
            <person name="Song R."/>
            <person name="Chenine A.L."/>
            <person name="Ruprecht R.M."/>
        </authorList>
    </citation>
    <scope>NUCLEOTIDE SEQUENCE [LARGE SCALE GENOMIC DNA]</scope>
    <source>
        <strain evidence="3 4">DSM 26136</strain>
    </source>
</reference>
<keyword evidence="4" id="KW-1185">Reference proteome</keyword>
<dbReference type="KEGG" id="cser:CCO03_06610"/>
<dbReference type="PANTHER" id="PTHR42928:SF5">
    <property type="entry name" value="BLR1237 PROTEIN"/>
    <property type="match status" value="1"/>
</dbReference>
<dbReference type="PANTHER" id="PTHR42928">
    <property type="entry name" value="TRICARBOXYLATE-BINDING PROTEIN"/>
    <property type="match status" value="1"/>
</dbReference>
<dbReference type="PIRSF" id="PIRSF017082">
    <property type="entry name" value="YflP"/>
    <property type="match status" value="1"/>
</dbReference>
<dbReference type="Gene3D" id="3.40.190.150">
    <property type="entry name" value="Bordetella uptake gene, domain 1"/>
    <property type="match status" value="1"/>
</dbReference>
<dbReference type="Proteomes" id="UP000196138">
    <property type="component" value="Chromosome"/>
</dbReference>
<proteinExistence type="inferred from homology"/>
<sequence length="317" mass="34013">MQRRHFALMLAASAALASGVAMAKDYPDSPVTIIVPYAAGGVSDIMGRALGQALSKQLGQSVIIENKPGAAGAMGVLDIKRARPDGYRLTLTPAGIFRQPHVQKVQYDPVKDVRYIATFMTYDFVITVPPDSPFKTVKELVDYAKAHPGEITYGTPGNYTGNHIAMAALEKATGAQFTHVPFKGDSETINAVLGKQIKVGVFANSAHTYIQSGKLRALATTADKRPPAFGTIPTLRESGYPIDIPSPNGLAGPKGLPDAIVTKLQNAVKAAMDDPDFQKQLTMNAVRPYYLDSAAYTKFAAEMFKREGEIVKGLTLN</sequence>
<protein>
    <submittedName>
        <fullName evidence="3">ABC transporter substrate-binding protein</fullName>
    </submittedName>
</protein>
<dbReference type="EMBL" id="CP021455">
    <property type="protein sequence ID" value="ARU04390.1"/>
    <property type="molecule type" value="Genomic_DNA"/>
</dbReference>
<dbReference type="AlphaFoldDB" id="A0A1Y0ELW3"/>
<dbReference type="InterPro" id="IPR042100">
    <property type="entry name" value="Bug_dom1"/>
</dbReference>
<dbReference type="RefSeq" id="WP_087278868.1">
    <property type="nucleotide sequence ID" value="NZ_CP021455.1"/>
</dbReference>
<dbReference type="Pfam" id="PF03401">
    <property type="entry name" value="TctC"/>
    <property type="match status" value="1"/>
</dbReference>
<organism evidence="3 4">
    <name type="scientific">Comamonas serinivorans</name>
    <dbReference type="NCBI Taxonomy" id="1082851"/>
    <lineage>
        <taxon>Bacteria</taxon>
        <taxon>Pseudomonadati</taxon>
        <taxon>Pseudomonadota</taxon>
        <taxon>Betaproteobacteria</taxon>
        <taxon>Burkholderiales</taxon>
        <taxon>Comamonadaceae</taxon>
        <taxon>Comamonas</taxon>
    </lineage>
</organism>